<gene>
    <name evidence="4" type="ORF">D7Z54_01295</name>
</gene>
<evidence type="ECO:0000259" key="2">
    <source>
        <dbReference type="Pfam" id="PF21345"/>
    </source>
</evidence>
<accession>A0A428NAI5</accession>
<dbReference type="InterPro" id="IPR048330">
    <property type="entry name" value="PcRGLX/YetA_2nd"/>
</dbReference>
<dbReference type="Proteomes" id="UP000275076">
    <property type="component" value="Unassembled WGS sequence"/>
</dbReference>
<organism evidence="4 5">
    <name type="scientific">Salibacterium salarium</name>
    <dbReference type="NCBI Taxonomy" id="284579"/>
    <lineage>
        <taxon>Bacteria</taxon>
        <taxon>Bacillati</taxon>
        <taxon>Bacillota</taxon>
        <taxon>Bacilli</taxon>
        <taxon>Bacillales</taxon>
        <taxon>Bacillaceae</taxon>
    </lineage>
</organism>
<evidence type="ECO:0008006" key="6">
    <source>
        <dbReference type="Google" id="ProtNLM"/>
    </source>
</evidence>
<dbReference type="EMBL" id="RBVX01000001">
    <property type="protein sequence ID" value="RSL35419.1"/>
    <property type="molecule type" value="Genomic_DNA"/>
</dbReference>
<name>A0A428NAI5_9BACI</name>
<evidence type="ECO:0000313" key="4">
    <source>
        <dbReference type="EMBL" id="RSL35419.1"/>
    </source>
</evidence>
<dbReference type="InterPro" id="IPR048331">
    <property type="entry name" value="PcRGLX/YetA_3rd"/>
</dbReference>
<reference evidence="4 5" key="1">
    <citation type="submission" date="2018-10" db="EMBL/GenBank/DDBJ databases">
        <title>Draft genome sequence of Bacillus salarius IM0101, isolated from a hypersaline soil in Inner Mongolia, China.</title>
        <authorList>
            <person name="Yamprayoonswat W."/>
            <person name="Boonvisut S."/>
            <person name="Jumpathong W."/>
            <person name="Sittihan S."/>
            <person name="Ruangsuj P."/>
            <person name="Wanthongcharoen S."/>
            <person name="Thongpramul N."/>
            <person name="Pimmason S."/>
            <person name="Yu B."/>
            <person name="Yasawong M."/>
        </authorList>
    </citation>
    <scope>NUCLEOTIDE SEQUENCE [LARGE SCALE GENOMIC DNA]</scope>
    <source>
        <strain evidence="4 5">IM0101</strain>
    </source>
</reference>
<evidence type="ECO:0000313" key="5">
    <source>
        <dbReference type="Proteomes" id="UP000275076"/>
    </source>
</evidence>
<dbReference type="OrthoDB" id="262615at2"/>
<evidence type="ECO:0000259" key="3">
    <source>
        <dbReference type="Pfam" id="PF21346"/>
    </source>
</evidence>
<dbReference type="AlphaFoldDB" id="A0A428NAI5"/>
<keyword evidence="5" id="KW-1185">Reference proteome</keyword>
<protein>
    <recommendedName>
        <fullName evidence="6">Tat pathway signal sequence domain protein</fullName>
    </recommendedName>
</protein>
<comment type="caution">
    <text evidence="4">The sequence shown here is derived from an EMBL/GenBank/DDBJ whole genome shotgun (WGS) entry which is preliminary data.</text>
</comment>
<dbReference type="Pfam" id="PF19501">
    <property type="entry name" value="PcRGLX_1st"/>
    <property type="match status" value="1"/>
</dbReference>
<proteinExistence type="predicted"/>
<dbReference type="Pfam" id="PF21345">
    <property type="entry name" value="PcRGLX_2nd"/>
    <property type="match status" value="1"/>
</dbReference>
<dbReference type="InterPro" id="IPR045793">
    <property type="entry name" value="PcRGLX/YetA-like"/>
</dbReference>
<feature type="domain" description="PcRGLX/YetA-like central beta-sandwich" evidence="2">
    <location>
        <begin position="93"/>
        <end position="435"/>
    </location>
</feature>
<dbReference type="Pfam" id="PF21346">
    <property type="entry name" value="PcRGLX_3rd"/>
    <property type="match status" value="1"/>
</dbReference>
<evidence type="ECO:0000259" key="1">
    <source>
        <dbReference type="Pfam" id="PF19501"/>
    </source>
</evidence>
<dbReference type="PANTHER" id="PTHR40081:SF1">
    <property type="entry name" value="TAT PATHWAY SIGNAL SEQUENCE DOMAIN PROTEIN"/>
    <property type="match status" value="1"/>
</dbReference>
<sequence>MKDLKLHWLDKTPTQAAGVSWGVPWKKGILNREDPLALVGPSGKKISLQSWPLAYWPDGSVKWTGHAAVMQEYSKGAYTLNIDDNKRVEHPLRVRESDEKIEVNTGPLQCNINKSGHSILNNLVVNENMLGTKGKLISIREERNERSEEGTIYRHERLEGKINAVEIEQTGPIRAVIKITGVHVNETKEWLPFVLRMYFYYASPEIKMVHTFIYDGDPRYDFVKGLGIEFQTNIQGEPWNRIVRFLCEEGIYSEPGQLVWTRTYGKADGLYEKQISGEPVNVTEHPTLKDHVQGNAVWNDFKIVQDSSFHYKVRKRTEENCAWLDAVHGSKAKGLMYAGGSNGGIAVGLKNFWEKNPSALEINQFTKEMPTMMVWFWSPEGEAMDLRHYSNDTHVCSAYEGFDEMRSTPHGVANTSEVNLRGFSKAPVNEELLRLGEDWQNPTLLLCESKYYHSTYALGTWSLPDYEDPFKAALETQLEAAFSFYKQEVEQRSWYGYWNYGDVMHTYDSTRHQWLYDEGGFAWQNTELVPNIWLWYAFLRTGRKDIFEMAEAMTRHTSEVDRYHIGEYAGLGSRHNVIHWGCGCKEARISMASLHKYYYFLTTDERTRDLLADVRDVDYATMELDPMRAFYPSENGVTHTRVGPDWSAFCSNWLSEWERTENTTYKEKIETGIDNLKNTPNRLLSGPVFEYDARSSNLYHIGDGTPGGYHMVIAFGAPQVWMEAAELLEDDEWKEMLAEFGEFYLLTDEEKRKRSKGKITDKMFDWPMFAAGMAAYAASQKQDDNLAQKVWQLLLKVEYSHIPLPIEKETIKTWKTLNEIPWVTTNTISQWCLNVIVALELIGDTAPEADLQKSIIHQKSITK</sequence>
<dbReference type="InterPro" id="IPR048329">
    <property type="entry name" value="PcRGLX_1st"/>
</dbReference>
<dbReference type="RefSeq" id="WP_125554030.1">
    <property type="nucleotide sequence ID" value="NZ_RBVX01000001.1"/>
</dbReference>
<feature type="domain" description="PcRGLX/YetA-like N-terminal RIFT barrel" evidence="1">
    <location>
        <begin position="3"/>
        <end position="81"/>
    </location>
</feature>
<feature type="domain" description="PcRGLX/YetA-like C-terminal alpha/alpha toroid" evidence="3">
    <location>
        <begin position="442"/>
        <end position="846"/>
    </location>
</feature>
<dbReference type="PANTHER" id="PTHR40081">
    <property type="entry name" value="CONCANAVALIN A-LIKE LECTIN/GLUCANASE"/>
    <property type="match status" value="1"/>
</dbReference>